<keyword evidence="1" id="KW-1133">Transmembrane helix</keyword>
<evidence type="ECO:0000313" key="3">
    <source>
        <dbReference type="Proteomes" id="UP000001929"/>
    </source>
</evidence>
<dbReference type="STRING" id="269796.Rru_A0630"/>
<keyword evidence="1" id="KW-0472">Membrane</keyword>
<dbReference type="EnsemblBacteria" id="ABC21434">
    <property type="protein sequence ID" value="ABC21434"/>
    <property type="gene ID" value="Rru_A0630"/>
</dbReference>
<feature type="transmembrane region" description="Helical" evidence="1">
    <location>
        <begin position="64"/>
        <end position="85"/>
    </location>
</feature>
<dbReference type="eggNOG" id="ENOG5033APD">
    <property type="taxonomic scope" value="Bacteria"/>
</dbReference>
<sequence>MGRGARWAVARVLVFVRQQGSAAVESLFATGRVIDAILVLMILEVVALVFWHRLTGRGIAPRQLLGVIAAGAALMIALRSALTGAPWTETALWLSLGLIAHLGDLALRWRGGHSRLR</sequence>
<dbReference type="AlphaFoldDB" id="Q2RWR1"/>
<reference evidence="2 3" key="1">
    <citation type="journal article" date="2011" name="Stand. Genomic Sci.">
        <title>Complete genome sequence of Rhodospirillum rubrum type strain (S1).</title>
        <authorList>
            <person name="Munk A.C."/>
            <person name="Copeland A."/>
            <person name="Lucas S."/>
            <person name="Lapidus A."/>
            <person name="Del Rio T.G."/>
            <person name="Barry K."/>
            <person name="Detter J.C."/>
            <person name="Hammon N."/>
            <person name="Israni S."/>
            <person name="Pitluck S."/>
            <person name="Brettin T."/>
            <person name="Bruce D."/>
            <person name="Han C."/>
            <person name="Tapia R."/>
            <person name="Gilna P."/>
            <person name="Schmutz J."/>
            <person name="Larimer F."/>
            <person name="Land M."/>
            <person name="Kyrpides N.C."/>
            <person name="Mavromatis K."/>
            <person name="Richardson P."/>
            <person name="Rohde M."/>
            <person name="Goker M."/>
            <person name="Klenk H.P."/>
            <person name="Zhang Y."/>
            <person name="Roberts G.P."/>
            <person name="Reslewic S."/>
            <person name="Schwartz D.C."/>
        </authorList>
    </citation>
    <scope>NUCLEOTIDE SEQUENCE [LARGE SCALE GENOMIC DNA]</scope>
    <source>
        <strain evidence="3">ATCC 11170 / ATH 1.1.1 / DSM 467 / LMG 4362 / NCIMB 8255 / S1</strain>
    </source>
</reference>
<dbReference type="PATRIC" id="fig|269796.9.peg.685"/>
<accession>Q2RWR1</accession>
<dbReference type="HOGENOM" id="CLU_165445_0_0_5"/>
<proteinExistence type="predicted"/>
<protein>
    <submittedName>
        <fullName evidence="2">Uncharacterized protein</fullName>
    </submittedName>
</protein>
<keyword evidence="3" id="KW-1185">Reference proteome</keyword>
<dbReference type="KEGG" id="rru:Rru_A0630"/>
<evidence type="ECO:0000313" key="2">
    <source>
        <dbReference type="EMBL" id="ABC21434.1"/>
    </source>
</evidence>
<name>Q2RWR1_RHORT</name>
<dbReference type="Proteomes" id="UP000001929">
    <property type="component" value="Chromosome"/>
</dbReference>
<evidence type="ECO:0000256" key="1">
    <source>
        <dbReference type="SAM" id="Phobius"/>
    </source>
</evidence>
<dbReference type="EMBL" id="CP000230">
    <property type="protein sequence ID" value="ABC21434.1"/>
    <property type="molecule type" value="Genomic_DNA"/>
</dbReference>
<organism evidence="2 3">
    <name type="scientific">Rhodospirillum rubrum (strain ATCC 11170 / ATH 1.1.1 / DSM 467 / LMG 4362 / NCIMB 8255 / S1)</name>
    <dbReference type="NCBI Taxonomy" id="269796"/>
    <lineage>
        <taxon>Bacteria</taxon>
        <taxon>Pseudomonadati</taxon>
        <taxon>Pseudomonadota</taxon>
        <taxon>Alphaproteobacteria</taxon>
        <taxon>Rhodospirillales</taxon>
        <taxon>Rhodospirillaceae</taxon>
        <taxon>Rhodospirillum</taxon>
    </lineage>
</organism>
<keyword evidence="1" id="KW-0812">Transmembrane</keyword>
<feature type="transmembrane region" description="Helical" evidence="1">
    <location>
        <begin position="33"/>
        <end position="52"/>
    </location>
</feature>
<gene>
    <name evidence="2" type="ordered locus">Rru_A0630</name>
</gene>